<keyword evidence="11" id="KW-0282">Flagellum</keyword>
<evidence type="ECO:0000259" key="9">
    <source>
        <dbReference type="Pfam" id="PF06429"/>
    </source>
</evidence>
<dbReference type="GO" id="GO:0005198">
    <property type="term" value="F:structural molecule activity"/>
    <property type="evidence" value="ECO:0007669"/>
    <property type="project" value="UniProtKB-UniRule"/>
</dbReference>
<keyword evidence="11" id="KW-0969">Cilium</keyword>
<feature type="domain" description="Flagellar basal body rod protein N-terminal" evidence="8">
    <location>
        <begin position="7"/>
        <end position="37"/>
    </location>
</feature>
<name>A0A371AQU7_9FIRM</name>
<comment type="caution">
    <text evidence="11">The sequence shown here is derived from an EMBL/GenBank/DDBJ whole genome shotgun (WGS) entry which is preliminary data.</text>
</comment>
<evidence type="ECO:0000259" key="10">
    <source>
        <dbReference type="Pfam" id="PF22638"/>
    </source>
</evidence>
<dbReference type="InterPro" id="IPR002371">
    <property type="entry name" value="FlgK"/>
</dbReference>
<dbReference type="InterPro" id="IPR010930">
    <property type="entry name" value="Flg_bb/hook_C_dom"/>
</dbReference>
<evidence type="ECO:0000256" key="7">
    <source>
        <dbReference type="RuleBase" id="RU362065"/>
    </source>
</evidence>
<evidence type="ECO:0000256" key="6">
    <source>
        <dbReference type="ARBA" id="ARBA00023143"/>
    </source>
</evidence>
<evidence type="ECO:0000256" key="1">
    <source>
        <dbReference type="ARBA" id="ARBA00004365"/>
    </source>
</evidence>
<evidence type="ECO:0000256" key="2">
    <source>
        <dbReference type="ARBA" id="ARBA00004613"/>
    </source>
</evidence>
<dbReference type="NCBIfam" id="TIGR02492">
    <property type="entry name" value="flgK_ends"/>
    <property type="match status" value="1"/>
</dbReference>
<dbReference type="InterPro" id="IPR053927">
    <property type="entry name" value="FlgK_helical"/>
</dbReference>
<dbReference type="Pfam" id="PF00460">
    <property type="entry name" value="Flg_bb_rod"/>
    <property type="match status" value="1"/>
</dbReference>
<dbReference type="OrthoDB" id="9802553at2"/>
<keyword evidence="6 7" id="KW-0975">Bacterial flagellum</keyword>
<dbReference type="InterPro" id="IPR001444">
    <property type="entry name" value="Flag_bb_rod_N"/>
</dbReference>
<dbReference type="Pfam" id="PF06429">
    <property type="entry name" value="Flg_bbr_C"/>
    <property type="match status" value="1"/>
</dbReference>
<evidence type="ECO:0000256" key="3">
    <source>
        <dbReference type="ARBA" id="ARBA00009677"/>
    </source>
</evidence>
<evidence type="ECO:0000259" key="8">
    <source>
        <dbReference type="Pfam" id="PF00460"/>
    </source>
</evidence>
<proteinExistence type="inferred from homology"/>
<protein>
    <recommendedName>
        <fullName evidence="4 7">Flagellar hook-associated protein 1</fullName>
        <shortName evidence="7">HAP1</shortName>
    </recommendedName>
</protein>
<evidence type="ECO:0000313" key="12">
    <source>
        <dbReference type="Proteomes" id="UP000255036"/>
    </source>
</evidence>
<reference evidence="11 12" key="1">
    <citation type="submission" date="2018-07" db="EMBL/GenBank/DDBJ databases">
        <title>Anaerosacharophilus polymeroproducens gen. nov. sp. nov., an anaerobic bacterium isolated from salt field.</title>
        <authorList>
            <person name="Kim W."/>
            <person name="Yang S.-H."/>
            <person name="Oh J."/>
            <person name="Lee J.-H."/>
            <person name="Kwon K.K."/>
        </authorList>
    </citation>
    <scope>NUCLEOTIDE SEQUENCE [LARGE SCALE GENOMIC DNA]</scope>
    <source>
        <strain evidence="11 12">MCWD5</strain>
    </source>
</reference>
<dbReference type="AlphaFoldDB" id="A0A371AQU7"/>
<dbReference type="GO" id="GO:0009424">
    <property type="term" value="C:bacterial-type flagellum hook"/>
    <property type="evidence" value="ECO:0007669"/>
    <property type="project" value="UniProtKB-UniRule"/>
</dbReference>
<dbReference type="Proteomes" id="UP000255036">
    <property type="component" value="Unassembled WGS sequence"/>
</dbReference>
<sequence length="556" mass="61340">MAGMGSLYVGASGLRSNQNALNTTAHNLANVDTKGYTRQQVLMSDLDYNTLSQAAISAKQVGLGVEISEVRQVRDAFLDKSHRLETGRQAFYETSYGVISEIETLMGELEGVAFQNSLSALWESMEEFSKDPSNTVNQNLVIQKSSAFIERAVAVQTGLKEYQVNINQQVSDKVDRINKIGEEIRLLNKQISKIESGGVESANDLRDSRNILLDELSAMAKISYSEDGNGVVTVNLEDEQFVTKEFVNKMGKNVDTVTGFVTPVWTHLDSTPVYDYTVDVSSELNTDIGSLKALVLARGDKVGNYADITGITAETYNDTVGMSIIQNIEAEFDQLVHGITTTVNNLLCPNKQITDDFGNVYQVWDEEKGSVGSDGQKPGIELFTRANVNRYTEKQMVVKGTVHTYYVYNEEDLSDTTTQYTTGNIIINEKMSKNGSLMPHLKQDGSVDYDLGSALSNAWTQNLLSLNPNSTETTSFSSYYSRLVGAISSDGYVFSGIAKSLEQTTTSIDNQRQQIIGVSSDEELTNMIKFQNAYNAASRYMNVINEMLELLCTQLA</sequence>
<feature type="domain" description="Flagellar hook-associated protein FlgK helical" evidence="10">
    <location>
        <begin position="100"/>
        <end position="346"/>
    </location>
</feature>
<dbReference type="PRINTS" id="PR01005">
    <property type="entry name" value="FLGHOOKAP1"/>
</dbReference>
<dbReference type="Pfam" id="PF22638">
    <property type="entry name" value="FlgK_D1"/>
    <property type="match status" value="1"/>
</dbReference>
<accession>A0A371AQU7</accession>
<dbReference type="EMBL" id="QRCT01000051">
    <property type="protein sequence ID" value="RDU21904.1"/>
    <property type="molecule type" value="Genomic_DNA"/>
</dbReference>
<dbReference type="GO" id="GO:0005576">
    <property type="term" value="C:extracellular region"/>
    <property type="evidence" value="ECO:0007669"/>
    <property type="project" value="UniProtKB-SubCell"/>
</dbReference>
<organism evidence="11 12">
    <name type="scientific">Anaerosacchariphilus polymeriproducens</name>
    <dbReference type="NCBI Taxonomy" id="1812858"/>
    <lineage>
        <taxon>Bacteria</taxon>
        <taxon>Bacillati</taxon>
        <taxon>Bacillota</taxon>
        <taxon>Clostridia</taxon>
        <taxon>Lachnospirales</taxon>
        <taxon>Lachnospiraceae</taxon>
        <taxon>Anaerosacchariphilus</taxon>
    </lineage>
</organism>
<evidence type="ECO:0000313" key="11">
    <source>
        <dbReference type="EMBL" id="RDU21904.1"/>
    </source>
</evidence>
<comment type="subcellular location">
    <subcellularLocation>
        <location evidence="1 7">Bacterial flagellum</location>
    </subcellularLocation>
    <subcellularLocation>
        <location evidence="2 7">Secreted</location>
    </subcellularLocation>
</comment>
<feature type="domain" description="Flagellar basal-body/hook protein C-terminal" evidence="9">
    <location>
        <begin position="517"/>
        <end position="549"/>
    </location>
</feature>
<dbReference type="RefSeq" id="WP_115483636.1">
    <property type="nucleotide sequence ID" value="NZ_QRCT01000051.1"/>
</dbReference>
<dbReference type="SUPFAM" id="SSF64518">
    <property type="entry name" value="Phase 1 flagellin"/>
    <property type="match status" value="1"/>
</dbReference>
<keyword evidence="5 7" id="KW-0964">Secreted</keyword>
<dbReference type="GO" id="GO:0044780">
    <property type="term" value="P:bacterial-type flagellum assembly"/>
    <property type="evidence" value="ECO:0007669"/>
    <property type="project" value="InterPro"/>
</dbReference>
<dbReference type="PANTHER" id="PTHR30033">
    <property type="entry name" value="FLAGELLAR HOOK-ASSOCIATED PROTEIN 1"/>
    <property type="match status" value="1"/>
</dbReference>
<gene>
    <name evidence="7 11" type="primary">flgK</name>
    <name evidence="11" type="ORF">DWV06_18150</name>
</gene>
<evidence type="ECO:0000256" key="5">
    <source>
        <dbReference type="ARBA" id="ARBA00022525"/>
    </source>
</evidence>
<dbReference type="PANTHER" id="PTHR30033:SF2">
    <property type="entry name" value="FLAGELLAR HOOK PROTEIN"/>
    <property type="match status" value="1"/>
</dbReference>
<evidence type="ECO:0000256" key="4">
    <source>
        <dbReference type="ARBA" id="ARBA00016244"/>
    </source>
</evidence>
<keyword evidence="11" id="KW-0966">Cell projection</keyword>
<keyword evidence="12" id="KW-1185">Reference proteome</keyword>
<comment type="similarity">
    <text evidence="3 7">Belongs to the flagella basal body rod proteins family.</text>
</comment>